<dbReference type="GO" id="GO:0071949">
    <property type="term" value="F:FAD binding"/>
    <property type="evidence" value="ECO:0007669"/>
    <property type="project" value="InterPro"/>
</dbReference>
<dbReference type="HAMAP" id="MF_00845">
    <property type="entry name" value="TetX_monooxygenase"/>
    <property type="match status" value="1"/>
</dbReference>
<feature type="binding site" evidence="5">
    <location>
        <position position="57"/>
    </location>
    <ligand>
        <name>FAD</name>
        <dbReference type="ChEBI" id="CHEBI:57692"/>
    </ligand>
</feature>
<dbReference type="GO" id="GO:0004497">
    <property type="term" value="F:monooxygenase activity"/>
    <property type="evidence" value="ECO:0007669"/>
    <property type="project" value="UniProtKB-UniRule"/>
</dbReference>
<keyword evidence="2 5" id="KW-0274">FAD</keyword>
<dbReference type="AlphaFoldDB" id="A0A511MYF0"/>
<dbReference type="EMBL" id="BJXB01000004">
    <property type="protein sequence ID" value="GEM45612.1"/>
    <property type="molecule type" value="Genomic_DNA"/>
</dbReference>
<dbReference type="Gene3D" id="3.50.50.60">
    <property type="entry name" value="FAD/NAD(P)-binding domain"/>
    <property type="match status" value="1"/>
</dbReference>
<evidence type="ECO:0000259" key="6">
    <source>
        <dbReference type="Pfam" id="PF01494"/>
    </source>
</evidence>
<dbReference type="EC" id="1.14.13.-" evidence="5"/>
<keyword evidence="8" id="KW-1185">Reference proteome</keyword>
<feature type="binding site" evidence="5">
    <location>
        <position position="114"/>
    </location>
    <ligand>
        <name>FAD</name>
        <dbReference type="ChEBI" id="CHEBI:57692"/>
    </ligand>
</feature>
<dbReference type="PANTHER" id="PTHR46972">
    <property type="entry name" value="MONOOXYGENASE ASQM-RELATED"/>
    <property type="match status" value="1"/>
</dbReference>
<gene>
    <name evidence="7" type="ORF">DC3_12470</name>
</gene>
<dbReference type="SUPFAM" id="SSF51905">
    <property type="entry name" value="FAD/NAD(P)-binding domain"/>
    <property type="match status" value="1"/>
</dbReference>
<evidence type="ECO:0000313" key="7">
    <source>
        <dbReference type="EMBL" id="GEM45612.1"/>
    </source>
</evidence>
<keyword evidence="4 5" id="KW-0503">Monooxygenase</keyword>
<keyword evidence="1 5" id="KW-0285">Flavoprotein</keyword>
<accession>A0A511MYF0</accession>
<dbReference type="Proteomes" id="UP000321306">
    <property type="component" value="Unassembled WGS sequence"/>
</dbReference>
<keyword evidence="5" id="KW-0521">NADP</keyword>
<name>A0A511MYF0_DEIC1</name>
<dbReference type="InterPro" id="IPR002938">
    <property type="entry name" value="FAD-bd"/>
</dbReference>
<comment type="cofactor">
    <cofactor evidence="5">
        <name>FAD</name>
        <dbReference type="ChEBI" id="CHEBI:57692"/>
    </cofactor>
</comment>
<dbReference type="PRINTS" id="PR00420">
    <property type="entry name" value="RNGMNOXGNASE"/>
</dbReference>
<evidence type="ECO:0000256" key="5">
    <source>
        <dbReference type="HAMAP-Rule" id="MF_00845"/>
    </source>
</evidence>
<dbReference type="OrthoDB" id="9766816at2"/>
<comment type="caution">
    <text evidence="7">The sequence shown here is derived from an EMBL/GenBank/DDBJ whole genome shotgun (WGS) entry which is preliminary data.</text>
</comment>
<comment type="subunit">
    <text evidence="5">Monomer.</text>
</comment>
<evidence type="ECO:0000256" key="3">
    <source>
        <dbReference type="ARBA" id="ARBA00023002"/>
    </source>
</evidence>
<organism evidence="7 8">
    <name type="scientific">Deinococcus cellulosilyticus (strain DSM 18568 / NBRC 106333 / KACC 11606 / 5516J-15)</name>
    <dbReference type="NCBI Taxonomy" id="1223518"/>
    <lineage>
        <taxon>Bacteria</taxon>
        <taxon>Thermotogati</taxon>
        <taxon>Deinococcota</taxon>
        <taxon>Deinococci</taxon>
        <taxon>Deinococcales</taxon>
        <taxon>Deinococcaceae</taxon>
        <taxon>Deinococcus</taxon>
    </lineage>
</organism>
<proteinExistence type="inferred from homology"/>
<comment type="similarity">
    <text evidence="5">Belongs to the aromatic-ring hydroxylase family. TetX subfamily.</text>
</comment>
<keyword evidence="5" id="KW-0963">Cytoplasm</keyword>
<sequence>MSQPLNPHTPPTPRIAIIGAGPGGLLCARVLQQRGIPVTVYEGDLSATSRNQGGTLDMHADQGQIALEDAGLLAAFMQLARPESQAKKRLDSQGNVLSQFVPQRSDTAAPEIDRGQLRTLLTDHLAPGIVQWNHKLLHVTPLGGGTHRLHFEHGSTADVDLLIGADGAHSRVRPLLTDQVPQYSGVTFLEVQFDDVDRRHPDIARLVGEGDMFATDGQRLGIIGQRNSHCHVRVYIGMKTPLDWHTQAGLNLKDPDQVRQHLLDTFTGWSEDLLAVIRHNEGVFVVRPLFALPAPMRWAHVPGVTLLGDAAHLMAPFGGFGANLALLEGAELARCIAEHPSPDQAIRQYERVMFERSGPLAVAANEGLAGFFGVQEGPLDVPDHHAEHQQYQEAAALYRQRQRDSGMPQGLGVEGS</sequence>
<dbReference type="InterPro" id="IPR043683">
    <property type="entry name" value="TetX_monooxygenase"/>
</dbReference>
<comment type="subcellular location">
    <subcellularLocation>
        <location evidence="5">Cytoplasm</location>
    </subcellularLocation>
</comment>
<feature type="binding site" evidence="5">
    <location>
        <position position="309"/>
    </location>
    <ligand>
        <name>FAD</name>
        <dbReference type="ChEBI" id="CHEBI:57692"/>
    </ligand>
</feature>
<dbReference type="InterPro" id="IPR036188">
    <property type="entry name" value="FAD/NAD-bd_sf"/>
</dbReference>
<keyword evidence="3 5" id="KW-0560">Oxidoreductase</keyword>
<evidence type="ECO:0000256" key="1">
    <source>
        <dbReference type="ARBA" id="ARBA00022630"/>
    </source>
</evidence>
<feature type="domain" description="FAD-binding" evidence="6">
    <location>
        <begin position="304"/>
        <end position="340"/>
    </location>
</feature>
<feature type="binding site" evidence="5">
    <location>
        <position position="50"/>
    </location>
    <ligand>
        <name>NADPH</name>
        <dbReference type="ChEBI" id="CHEBI:57783"/>
    </ligand>
</feature>
<reference evidence="7 8" key="1">
    <citation type="submission" date="2019-07" db="EMBL/GenBank/DDBJ databases">
        <title>Whole genome shotgun sequence of Deinococcus cellulosilyticus NBRC 106333.</title>
        <authorList>
            <person name="Hosoyama A."/>
            <person name="Uohara A."/>
            <person name="Ohji S."/>
            <person name="Ichikawa N."/>
        </authorList>
    </citation>
    <scope>NUCLEOTIDE SEQUENCE [LARGE SCALE GENOMIC DNA]</scope>
    <source>
        <strain evidence="7 8">NBRC 106333</strain>
    </source>
</reference>
<feature type="domain" description="FAD-binding" evidence="6">
    <location>
        <begin position="15"/>
        <end position="199"/>
    </location>
</feature>
<evidence type="ECO:0000313" key="8">
    <source>
        <dbReference type="Proteomes" id="UP000321306"/>
    </source>
</evidence>
<comment type="catalytic activity">
    <reaction evidence="5">
        <text>a tetracycline + NADPH + O2 + H(+) = an 11a-hydroxytetracycline + NADP(+) + H2O</text>
        <dbReference type="Rhea" id="RHEA:61444"/>
        <dbReference type="ChEBI" id="CHEBI:15377"/>
        <dbReference type="ChEBI" id="CHEBI:15378"/>
        <dbReference type="ChEBI" id="CHEBI:15379"/>
        <dbReference type="ChEBI" id="CHEBI:57783"/>
        <dbReference type="ChEBI" id="CHEBI:58349"/>
        <dbReference type="ChEBI" id="CHEBI:144644"/>
        <dbReference type="ChEBI" id="CHEBI:144645"/>
    </reaction>
</comment>
<protein>
    <recommendedName>
        <fullName evidence="5">Flavin-dependent monooxygenase</fullName>
    </recommendedName>
    <alternativeName>
        <fullName evidence="5">TetX monooxygenase</fullName>
        <shortName evidence="5">TetX</shortName>
        <ecNumber evidence="5">1.14.13.-</ecNumber>
    </alternativeName>
</protein>
<dbReference type="Pfam" id="PF01494">
    <property type="entry name" value="FAD_binding_3"/>
    <property type="match status" value="2"/>
</dbReference>
<comment type="domain">
    <text evidence="5">Consists of an N-terminal FAD-binding domain with a Rossman fold and a C-terminal substrate-binding domain.</text>
</comment>
<keyword evidence="5" id="KW-0547">Nucleotide-binding</keyword>
<dbReference type="RefSeq" id="WP_146883074.1">
    <property type="nucleotide sequence ID" value="NZ_BJXB01000004.1"/>
</dbReference>
<dbReference type="GO" id="GO:0005737">
    <property type="term" value="C:cytoplasm"/>
    <property type="evidence" value="ECO:0007669"/>
    <property type="project" value="UniProtKB-SubCell"/>
</dbReference>
<comment type="function">
    <text evidence="5">An FAD-requiring monooxygenase active on some tetracycline antibiotic derivatives, which leads to their inactivation. Hydroxylates carbon 11a of tetracycline and some analogs.</text>
</comment>
<dbReference type="GO" id="GO:0046677">
    <property type="term" value="P:response to antibiotic"/>
    <property type="evidence" value="ECO:0007669"/>
    <property type="project" value="InterPro"/>
</dbReference>
<evidence type="ECO:0000256" key="2">
    <source>
        <dbReference type="ARBA" id="ARBA00022827"/>
    </source>
</evidence>
<dbReference type="PANTHER" id="PTHR46972:SF1">
    <property type="entry name" value="FAD DEPENDENT OXIDOREDUCTASE DOMAIN-CONTAINING PROTEIN"/>
    <property type="match status" value="1"/>
</dbReference>
<evidence type="ECO:0000256" key="4">
    <source>
        <dbReference type="ARBA" id="ARBA00023033"/>
    </source>
</evidence>